<evidence type="ECO:0000313" key="2">
    <source>
        <dbReference type="EMBL" id="CAF4268088.1"/>
    </source>
</evidence>
<evidence type="ECO:0008006" key="4">
    <source>
        <dbReference type="Google" id="ProtNLM"/>
    </source>
</evidence>
<name>A0A820FWD6_9BILA</name>
<dbReference type="SUPFAM" id="SSF141571">
    <property type="entry name" value="Pentapeptide repeat-like"/>
    <property type="match status" value="1"/>
</dbReference>
<reference evidence="2" key="1">
    <citation type="submission" date="2021-02" db="EMBL/GenBank/DDBJ databases">
        <authorList>
            <person name="Nowell W R."/>
        </authorList>
    </citation>
    <scope>NUCLEOTIDE SEQUENCE</scope>
</reference>
<dbReference type="EMBL" id="CAJOBB010011890">
    <property type="protein sequence ID" value="CAF4268088.1"/>
    <property type="molecule type" value="Genomic_DNA"/>
</dbReference>
<dbReference type="PANTHER" id="PTHR14136:SF17">
    <property type="entry name" value="BTB_POZ DOMAIN-CONTAINING PROTEIN KCTD9"/>
    <property type="match status" value="1"/>
</dbReference>
<sequence length="180" mass="18852">MSNAEFSFVSLNGVSFDGGRLDNVKFDGSSLLCASFNGVNLAGADFGNSNLTGAHFSNSDMTGAKITEDQIKQASFYNVIMPNGEKSVLTHSTTTKKPITQTTTSIACNGIFLNQTIYTVGAYPASVAIADVNNDNKSDIVTANMKSNTVSVLLNTGNDIFSPQVTYSVGAEPVSIAVAD</sequence>
<dbReference type="InterPro" id="IPR013517">
    <property type="entry name" value="FG-GAP"/>
</dbReference>
<dbReference type="SUPFAM" id="SSF69318">
    <property type="entry name" value="Integrin alpha N-terminal domain"/>
    <property type="match status" value="1"/>
</dbReference>
<dbReference type="Pfam" id="PF13517">
    <property type="entry name" value="FG-GAP_3"/>
    <property type="match status" value="1"/>
</dbReference>
<dbReference type="Pfam" id="PF00805">
    <property type="entry name" value="Pentapeptide"/>
    <property type="match status" value="1"/>
</dbReference>
<evidence type="ECO:0000313" key="3">
    <source>
        <dbReference type="Proteomes" id="UP000663868"/>
    </source>
</evidence>
<keyword evidence="1" id="KW-0732">Signal</keyword>
<accession>A0A820FWD6</accession>
<dbReference type="Proteomes" id="UP000663868">
    <property type="component" value="Unassembled WGS sequence"/>
</dbReference>
<protein>
    <recommendedName>
        <fullName evidence="4">Pentapeptide repeat-containing protein</fullName>
    </recommendedName>
</protein>
<comment type="caution">
    <text evidence="2">The sequence shown here is derived from an EMBL/GenBank/DDBJ whole genome shotgun (WGS) entry which is preliminary data.</text>
</comment>
<proteinExistence type="predicted"/>
<evidence type="ECO:0000256" key="1">
    <source>
        <dbReference type="ARBA" id="ARBA00022729"/>
    </source>
</evidence>
<organism evidence="2 3">
    <name type="scientific">Adineta steineri</name>
    <dbReference type="NCBI Taxonomy" id="433720"/>
    <lineage>
        <taxon>Eukaryota</taxon>
        <taxon>Metazoa</taxon>
        <taxon>Spiralia</taxon>
        <taxon>Gnathifera</taxon>
        <taxon>Rotifera</taxon>
        <taxon>Eurotatoria</taxon>
        <taxon>Bdelloidea</taxon>
        <taxon>Adinetida</taxon>
        <taxon>Adinetidae</taxon>
        <taxon>Adineta</taxon>
    </lineage>
</organism>
<gene>
    <name evidence="2" type="ORF">KXQ929_LOCUS43727</name>
</gene>
<dbReference type="Gene3D" id="2.160.20.80">
    <property type="entry name" value="E3 ubiquitin-protein ligase SopA"/>
    <property type="match status" value="1"/>
</dbReference>
<dbReference type="InterPro" id="IPR051082">
    <property type="entry name" value="Pentapeptide-BTB/POZ_domain"/>
</dbReference>
<dbReference type="PANTHER" id="PTHR14136">
    <property type="entry name" value="BTB_POZ DOMAIN-CONTAINING PROTEIN KCTD9"/>
    <property type="match status" value="1"/>
</dbReference>
<dbReference type="AlphaFoldDB" id="A0A820FWD6"/>
<dbReference type="InterPro" id="IPR028994">
    <property type="entry name" value="Integrin_alpha_N"/>
</dbReference>
<feature type="non-terminal residue" evidence="2">
    <location>
        <position position="1"/>
    </location>
</feature>
<dbReference type="Gene3D" id="2.30.30.100">
    <property type="match status" value="1"/>
</dbReference>
<dbReference type="InterPro" id="IPR001646">
    <property type="entry name" value="5peptide_repeat"/>
</dbReference>